<name>A0A8E2IPT5_9MYCO</name>
<evidence type="ECO:0000256" key="1">
    <source>
        <dbReference type="SAM" id="MobiDB-lite"/>
    </source>
</evidence>
<feature type="region of interest" description="Disordered" evidence="1">
    <location>
        <begin position="103"/>
        <end position="128"/>
    </location>
</feature>
<feature type="compositionally biased region" description="Basic and acidic residues" evidence="1">
    <location>
        <begin position="115"/>
        <end position="128"/>
    </location>
</feature>
<comment type="caution">
    <text evidence="2">The sequence shown here is derived from an EMBL/GenBank/DDBJ whole genome shotgun (WGS) entry which is preliminary data.</text>
</comment>
<accession>A0A8E2IPT5</accession>
<evidence type="ECO:0000313" key="3">
    <source>
        <dbReference type="Proteomes" id="UP000192335"/>
    </source>
</evidence>
<evidence type="ECO:0000313" key="2">
    <source>
        <dbReference type="EMBL" id="ORC06947.1"/>
    </source>
</evidence>
<gene>
    <name evidence="2" type="ORF">B4U45_10300</name>
</gene>
<organism evidence="2 3">
    <name type="scientific">Mycobacterium persicum</name>
    <dbReference type="NCBI Taxonomy" id="1487726"/>
    <lineage>
        <taxon>Bacteria</taxon>
        <taxon>Bacillati</taxon>
        <taxon>Actinomycetota</taxon>
        <taxon>Actinomycetes</taxon>
        <taxon>Mycobacteriales</taxon>
        <taxon>Mycobacteriaceae</taxon>
        <taxon>Mycobacterium</taxon>
    </lineage>
</organism>
<proteinExistence type="predicted"/>
<protein>
    <submittedName>
        <fullName evidence="2">Uncharacterized protein</fullName>
    </submittedName>
</protein>
<feature type="non-terminal residue" evidence="2">
    <location>
        <position position="1"/>
    </location>
</feature>
<reference evidence="2 3" key="1">
    <citation type="submission" date="2017-02" db="EMBL/GenBank/DDBJ databases">
        <title>Mycobacterium kansasii genomes.</title>
        <authorList>
            <person name="Borowka P."/>
            <person name="Strapagiel D."/>
            <person name="Marciniak B."/>
            <person name="Lach J."/>
            <person name="Bakula Z."/>
            <person name="Van Ingen J."/>
            <person name="Safianowska A."/>
            <person name="Brzostek A."/>
            <person name="Dziadek J."/>
            <person name="Jagielski T."/>
        </authorList>
    </citation>
    <scope>NUCLEOTIDE SEQUENCE [LARGE SCALE GENOMIC DNA]</scope>
    <source>
        <strain evidence="2 3">12MK</strain>
    </source>
</reference>
<sequence length="154" mass="15831">AATVAAAGVAARAAALTIVLQDELVPAVTAVTVAKGETAVMVGRADTVAQAAPPGCSANSVVPATAEWVEPGASAPAVEAVYPDKAVLTAAADMAQRAKWEPLAKTAPLGTPDNPADRASTREHGGVKCRTDLHSLTAYYAQPKPRQRRRLRVK</sequence>
<dbReference type="Proteomes" id="UP000192335">
    <property type="component" value="Unassembled WGS sequence"/>
</dbReference>
<dbReference type="EMBL" id="MWQA01000001">
    <property type="protein sequence ID" value="ORC06947.1"/>
    <property type="molecule type" value="Genomic_DNA"/>
</dbReference>
<dbReference type="AlphaFoldDB" id="A0A8E2IPT5"/>